<evidence type="ECO:0000313" key="3">
    <source>
        <dbReference type="Proteomes" id="UP000004123"/>
    </source>
</evidence>
<proteinExistence type="predicted"/>
<sequence>MVFINCYYTLIRCVWGAFFLSASLILHKGTIFFIICKLVSYFFISYFWKYRRVYFANRNGYESLTKNIFYVEHILHNGGCIFAPETGRNMANDL</sequence>
<keyword evidence="1" id="KW-0472">Membrane</keyword>
<dbReference type="HOGENOM" id="CLU_2383728_0_0_10"/>
<reference evidence="2 3" key="1">
    <citation type="submission" date="2011-04" db="EMBL/GenBank/DDBJ databases">
        <authorList>
            <person name="Muzny D."/>
            <person name="Qin X."/>
            <person name="Deng J."/>
            <person name="Jiang H."/>
            <person name="Liu Y."/>
            <person name="Qu J."/>
            <person name="Song X.-Z."/>
            <person name="Zhang L."/>
            <person name="Thornton R."/>
            <person name="Coyle M."/>
            <person name="Francisco L."/>
            <person name="Jackson L."/>
            <person name="Javaid M."/>
            <person name="Korchina V."/>
            <person name="Kovar C."/>
            <person name="Mata R."/>
            <person name="Mathew T."/>
            <person name="Ngo R."/>
            <person name="Nguyen L."/>
            <person name="Nguyen N."/>
            <person name="Okwuonu G."/>
            <person name="Ongeri F."/>
            <person name="Pham C."/>
            <person name="Simmons D."/>
            <person name="Wilczek-Boney K."/>
            <person name="Hale W."/>
            <person name="Jakkamsetti A."/>
            <person name="Pham P."/>
            <person name="Ruth R."/>
            <person name="San Lucas F."/>
            <person name="Warren J."/>
            <person name="Zhang J."/>
            <person name="Zhao Z."/>
            <person name="Zhou C."/>
            <person name="Zhu D."/>
            <person name="Lee S."/>
            <person name="Bess C."/>
            <person name="Blankenburg K."/>
            <person name="Forbes L."/>
            <person name="Fu Q."/>
            <person name="Gubbala S."/>
            <person name="Hirani K."/>
            <person name="Jayaseelan J.C."/>
            <person name="Lara F."/>
            <person name="Munidasa M."/>
            <person name="Palculict T."/>
            <person name="Patil S."/>
            <person name="Pu L.-L."/>
            <person name="Saada N."/>
            <person name="Tang L."/>
            <person name="Weissenberger G."/>
            <person name="Zhu Y."/>
            <person name="Hemphill L."/>
            <person name="Shang Y."/>
            <person name="Youmans B."/>
            <person name="Ayvaz T."/>
            <person name="Ross M."/>
            <person name="Santibanez J."/>
            <person name="Aqrawi P."/>
            <person name="Gross S."/>
            <person name="Joshi V."/>
            <person name="Fowler G."/>
            <person name="Nazareth L."/>
            <person name="Reid J."/>
            <person name="Worley K."/>
            <person name="Petrosino J."/>
            <person name="Highlander S."/>
            <person name="Gibbs R."/>
        </authorList>
    </citation>
    <scope>NUCLEOTIDE SEQUENCE [LARGE SCALE GENOMIC DNA]</scope>
    <source>
        <strain evidence="2 3">ATCC 700821</strain>
    </source>
</reference>
<organism evidence="2 3">
    <name type="scientific">Prevotella pallens ATCC 700821</name>
    <dbReference type="NCBI Taxonomy" id="997353"/>
    <lineage>
        <taxon>Bacteria</taxon>
        <taxon>Pseudomonadati</taxon>
        <taxon>Bacteroidota</taxon>
        <taxon>Bacteroidia</taxon>
        <taxon>Bacteroidales</taxon>
        <taxon>Prevotellaceae</taxon>
        <taxon>Prevotella</taxon>
    </lineage>
</organism>
<comment type="caution">
    <text evidence="2">The sequence shown here is derived from an EMBL/GenBank/DDBJ whole genome shotgun (WGS) entry which is preliminary data.</text>
</comment>
<evidence type="ECO:0000313" key="2">
    <source>
        <dbReference type="EMBL" id="EGQ14839.1"/>
    </source>
</evidence>
<dbReference type="AlphaFoldDB" id="F9DK91"/>
<evidence type="ECO:0000256" key="1">
    <source>
        <dbReference type="SAM" id="Phobius"/>
    </source>
</evidence>
<dbReference type="Proteomes" id="UP000004123">
    <property type="component" value="Unassembled WGS sequence"/>
</dbReference>
<protein>
    <submittedName>
        <fullName evidence="2">Uncharacterized protein</fullName>
    </submittedName>
</protein>
<feature type="transmembrane region" description="Helical" evidence="1">
    <location>
        <begin position="7"/>
        <end position="25"/>
    </location>
</feature>
<keyword evidence="1" id="KW-0812">Transmembrane</keyword>
<gene>
    <name evidence="2" type="ORF">HMPREF9144_2083</name>
</gene>
<dbReference type="EMBL" id="AFPY01000104">
    <property type="protein sequence ID" value="EGQ14839.1"/>
    <property type="molecule type" value="Genomic_DNA"/>
</dbReference>
<keyword evidence="1" id="KW-1133">Transmembrane helix</keyword>
<dbReference type="STRING" id="997353.HMPREF9144_2083"/>
<feature type="transmembrane region" description="Helical" evidence="1">
    <location>
        <begin position="31"/>
        <end position="48"/>
    </location>
</feature>
<name>F9DK91_9BACT</name>
<accession>F9DK91</accession>